<comment type="caution">
    <text evidence="1">The sequence shown here is derived from an EMBL/GenBank/DDBJ whole genome shotgun (WGS) entry which is preliminary data.</text>
</comment>
<name>W4QXP3_HALA3</name>
<dbReference type="RefSeq" id="WP_035666786.1">
    <property type="nucleotide sequence ID" value="NZ_BAUV01000040.1"/>
</dbReference>
<dbReference type="EMBL" id="BAUV01000040">
    <property type="protein sequence ID" value="GAE36677.1"/>
    <property type="molecule type" value="Genomic_DNA"/>
</dbReference>
<dbReference type="AlphaFoldDB" id="W4QXP3"/>
<keyword evidence="2" id="KW-1185">Reference proteome</keyword>
<gene>
    <name evidence="1" type="ORF">JCM9157_3886</name>
</gene>
<evidence type="ECO:0000313" key="1">
    <source>
        <dbReference type="EMBL" id="GAE36677.1"/>
    </source>
</evidence>
<reference evidence="1 2" key="1">
    <citation type="journal article" date="2014" name="Genome Announc.">
        <title>Draft Genome Sequences of Three Alkaliphilic Bacillus Strains, Bacillus wakoensis JCM 9140T, Bacillus akibai JCM 9157T, and Bacillus hemicellulosilyticus JCM 9152T.</title>
        <authorList>
            <person name="Yuki M."/>
            <person name="Oshima K."/>
            <person name="Suda W."/>
            <person name="Oshida Y."/>
            <person name="Kitamura K."/>
            <person name="Iida T."/>
            <person name="Hattori M."/>
            <person name="Ohkuma M."/>
        </authorList>
    </citation>
    <scope>NUCLEOTIDE SEQUENCE [LARGE SCALE GENOMIC DNA]</scope>
    <source>
        <strain evidence="1 2">JCM 9157</strain>
    </source>
</reference>
<organism evidence="1 2">
    <name type="scientific">Halalkalibacter akibai (strain ATCC 43226 / DSM 21942 / CIP 109018 / JCM 9157 / 1139)</name>
    <name type="common">Bacillus akibai</name>
    <dbReference type="NCBI Taxonomy" id="1236973"/>
    <lineage>
        <taxon>Bacteria</taxon>
        <taxon>Bacillati</taxon>
        <taxon>Bacillota</taxon>
        <taxon>Bacilli</taxon>
        <taxon>Bacillales</taxon>
        <taxon>Bacillaceae</taxon>
        <taxon>Halalkalibacter</taxon>
    </lineage>
</organism>
<sequence length="63" mass="7428">MRFFRFFKKAKALNGPVNTKPKQEIIRVPIGSRVPRNTDIDQLIDNTLENSIRRIKKFEEALK</sequence>
<dbReference type="Proteomes" id="UP000018896">
    <property type="component" value="Unassembled WGS sequence"/>
</dbReference>
<accession>W4QXP3</accession>
<evidence type="ECO:0000313" key="2">
    <source>
        <dbReference type="Proteomes" id="UP000018896"/>
    </source>
</evidence>
<protein>
    <submittedName>
        <fullName evidence="1">Uncharacterized protein</fullName>
    </submittedName>
</protein>
<proteinExistence type="predicted"/>